<evidence type="ECO:0000313" key="3">
    <source>
        <dbReference type="Proteomes" id="UP000824002"/>
    </source>
</evidence>
<gene>
    <name evidence="2" type="ORF">IAB51_01685</name>
</gene>
<feature type="region of interest" description="Disordered" evidence="1">
    <location>
        <begin position="270"/>
        <end position="291"/>
    </location>
</feature>
<dbReference type="EMBL" id="DVJP01000016">
    <property type="protein sequence ID" value="HIS75498.1"/>
    <property type="molecule type" value="Genomic_DNA"/>
</dbReference>
<name>A0A9D1FL68_9FIRM</name>
<sequence length="291" mass="32465">MEAQFPRTTVAGVSLSRMIIGTNWMAGYSHRSPAADAMIRERHADPDNMAGMLDTFLSHGVDTMMALFGQHPPILEAVRRAEDRNGRKLILIDTPILNVDDNPAARREAEATIRKSREMGASFCLIHHSSVEQLVDKNRRKIHRLDDYTRMIRDAGLIPGLSAHMPELVVYSDENGYDVETYIQIYNCMGFLMQVEIESVNSIIRAAKKPVMTIKPMAAGRCTPFVGLNFSWATLRDCDMVTVGCFNEREAAEDEVIEISLAALERRAPDLRARSSPNQSQAAFGAANRRG</sequence>
<dbReference type="Proteomes" id="UP000824002">
    <property type="component" value="Unassembled WGS sequence"/>
</dbReference>
<protein>
    <submittedName>
        <fullName evidence="2">Uncharacterized protein</fullName>
    </submittedName>
</protein>
<comment type="caution">
    <text evidence="2">The sequence shown here is derived from an EMBL/GenBank/DDBJ whole genome shotgun (WGS) entry which is preliminary data.</text>
</comment>
<accession>A0A9D1FL68</accession>
<organism evidence="2 3">
    <name type="scientific">Candidatus Merdivicinus excrementipullorum</name>
    <dbReference type="NCBI Taxonomy" id="2840867"/>
    <lineage>
        <taxon>Bacteria</taxon>
        <taxon>Bacillati</taxon>
        <taxon>Bacillota</taxon>
        <taxon>Clostridia</taxon>
        <taxon>Eubacteriales</taxon>
        <taxon>Oscillospiraceae</taxon>
        <taxon>Oscillospiraceae incertae sedis</taxon>
        <taxon>Candidatus Merdivicinus</taxon>
    </lineage>
</organism>
<evidence type="ECO:0000313" key="2">
    <source>
        <dbReference type="EMBL" id="HIS75498.1"/>
    </source>
</evidence>
<dbReference type="AlphaFoldDB" id="A0A9D1FL68"/>
<reference evidence="2" key="2">
    <citation type="journal article" date="2021" name="PeerJ">
        <title>Extensive microbial diversity within the chicken gut microbiome revealed by metagenomics and culture.</title>
        <authorList>
            <person name="Gilroy R."/>
            <person name="Ravi A."/>
            <person name="Getino M."/>
            <person name="Pursley I."/>
            <person name="Horton D.L."/>
            <person name="Alikhan N.F."/>
            <person name="Baker D."/>
            <person name="Gharbi K."/>
            <person name="Hall N."/>
            <person name="Watson M."/>
            <person name="Adriaenssens E.M."/>
            <person name="Foster-Nyarko E."/>
            <person name="Jarju S."/>
            <person name="Secka A."/>
            <person name="Antonio M."/>
            <person name="Oren A."/>
            <person name="Chaudhuri R.R."/>
            <person name="La Ragione R."/>
            <person name="Hildebrand F."/>
            <person name="Pallen M.J."/>
        </authorList>
    </citation>
    <scope>NUCLEOTIDE SEQUENCE</scope>
    <source>
        <strain evidence="2">CHK199-13235</strain>
    </source>
</reference>
<evidence type="ECO:0000256" key="1">
    <source>
        <dbReference type="SAM" id="MobiDB-lite"/>
    </source>
</evidence>
<reference evidence="2" key="1">
    <citation type="submission" date="2020-10" db="EMBL/GenBank/DDBJ databases">
        <authorList>
            <person name="Gilroy R."/>
        </authorList>
    </citation>
    <scope>NUCLEOTIDE SEQUENCE</scope>
    <source>
        <strain evidence="2">CHK199-13235</strain>
    </source>
</reference>
<proteinExistence type="predicted"/>